<protein>
    <submittedName>
        <fullName evidence="6">Uncharacterized protein</fullName>
    </submittedName>
</protein>
<reference evidence="6" key="1">
    <citation type="submission" date="2021-02" db="EMBL/GenBank/DDBJ databases">
        <authorList>
            <person name="Nowell W R."/>
        </authorList>
    </citation>
    <scope>NUCLEOTIDE SEQUENCE</scope>
</reference>
<evidence type="ECO:0000313" key="6">
    <source>
        <dbReference type="EMBL" id="CAF4430389.1"/>
    </source>
</evidence>
<proteinExistence type="predicted"/>
<dbReference type="Proteomes" id="UP000663881">
    <property type="component" value="Unassembled WGS sequence"/>
</dbReference>
<keyword evidence="3 5" id="KW-1133">Transmembrane helix</keyword>
<evidence type="ECO:0000256" key="3">
    <source>
        <dbReference type="ARBA" id="ARBA00022989"/>
    </source>
</evidence>
<dbReference type="EMBL" id="CAJOAY010032135">
    <property type="protein sequence ID" value="CAF4430389.1"/>
    <property type="molecule type" value="Genomic_DNA"/>
</dbReference>
<feature type="transmembrane region" description="Helical" evidence="5">
    <location>
        <begin position="91"/>
        <end position="110"/>
    </location>
</feature>
<dbReference type="GO" id="GO:0005886">
    <property type="term" value="C:plasma membrane"/>
    <property type="evidence" value="ECO:0007669"/>
    <property type="project" value="InterPro"/>
</dbReference>
<evidence type="ECO:0000256" key="5">
    <source>
        <dbReference type="SAM" id="Phobius"/>
    </source>
</evidence>
<dbReference type="InterPro" id="IPR029020">
    <property type="entry name" value="Ammonium/urea_transptr"/>
</dbReference>
<feature type="non-terminal residue" evidence="6">
    <location>
        <position position="1"/>
    </location>
</feature>
<keyword evidence="4 5" id="KW-0472">Membrane</keyword>
<keyword evidence="2 5" id="KW-0812">Transmembrane</keyword>
<sequence length="126" mass="14102">MLQSTTLSTRVVPIAYEKPAKNPIFFPALLIGLQAVFIVLLGLHAEYGHEPIGNHITLPKHSVISFPNGTHVRIHDEAETPHRGIADFYSMFQDIHIMIFIGFGFLMTFLRKYGFSAVGYNFLVAA</sequence>
<evidence type="ECO:0000256" key="2">
    <source>
        <dbReference type="ARBA" id="ARBA00022692"/>
    </source>
</evidence>
<gene>
    <name evidence="6" type="ORF">OKA104_LOCUS53043</name>
</gene>
<dbReference type="InterPro" id="IPR002229">
    <property type="entry name" value="RhesusRHD"/>
</dbReference>
<feature type="transmembrane region" description="Helical" evidence="5">
    <location>
        <begin position="24"/>
        <end position="45"/>
    </location>
</feature>
<comment type="caution">
    <text evidence="6">The sequence shown here is derived from an EMBL/GenBank/DDBJ whole genome shotgun (WGS) entry which is preliminary data.</text>
</comment>
<accession>A0A820R3D8</accession>
<evidence type="ECO:0000313" key="7">
    <source>
        <dbReference type="Proteomes" id="UP000663881"/>
    </source>
</evidence>
<dbReference type="PRINTS" id="PR00342">
    <property type="entry name" value="RHESUSRHD"/>
</dbReference>
<comment type="subcellular location">
    <subcellularLocation>
        <location evidence="1">Membrane</location>
        <topology evidence="1">Multi-pass membrane protein</topology>
    </subcellularLocation>
</comment>
<name>A0A820R3D8_9BILA</name>
<dbReference type="AlphaFoldDB" id="A0A820R3D8"/>
<organism evidence="6 7">
    <name type="scientific">Adineta steineri</name>
    <dbReference type="NCBI Taxonomy" id="433720"/>
    <lineage>
        <taxon>Eukaryota</taxon>
        <taxon>Metazoa</taxon>
        <taxon>Spiralia</taxon>
        <taxon>Gnathifera</taxon>
        <taxon>Rotifera</taxon>
        <taxon>Eurotatoria</taxon>
        <taxon>Bdelloidea</taxon>
        <taxon>Adinetida</taxon>
        <taxon>Adinetidae</taxon>
        <taxon>Adineta</taxon>
    </lineage>
</organism>
<dbReference type="Gene3D" id="1.10.3430.10">
    <property type="entry name" value="Ammonium transporter AmtB like domains"/>
    <property type="match status" value="1"/>
</dbReference>
<evidence type="ECO:0000256" key="1">
    <source>
        <dbReference type="ARBA" id="ARBA00004141"/>
    </source>
</evidence>
<evidence type="ECO:0000256" key="4">
    <source>
        <dbReference type="ARBA" id="ARBA00023136"/>
    </source>
</evidence>